<name>A0A0C3PV03_PHLG1</name>
<evidence type="ECO:0000313" key="2">
    <source>
        <dbReference type="EMBL" id="KIP11613.1"/>
    </source>
</evidence>
<keyword evidence="3" id="KW-1185">Reference proteome</keyword>
<feature type="region of interest" description="Disordered" evidence="1">
    <location>
        <begin position="32"/>
        <end position="89"/>
    </location>
</feature>
<protein>
    <submittedName>
        <fullName evidence="2">Uncharacterized protein</fullName>
    </submittedName>
</protein>
<dbReference type="EMBL" id="KN840445">
    <property type="protein sequence ID" value="KIP11613.1"/>
    <property type="molecule type" value="Genomic_DNA"/>
</dbReference>
<evidence type="ECO:0000256" key="1">
    <source>
        <dbReference type="SAM" id="MobiDB-lite"/>
    </source>
</evidence>
<gene>
    <name evidence="2" type="ORF">PHLGIDRAFT_10596</name>
</gene>
<accession>A0A0C3PV03</accession>
<dbReference type="AlphaFoldDB" id="A0A0C3PV03"/>
<feature type="compositionally biased region" description="Gly residues" evidence="1">
    <location>
        <begin position="72"/>
        <end position="85"/>
    </location>
</feature>
<organism evidence="2 3">
    <name type="scientific">Phlebiopsis gigantea (strain 11061_1 CR5-6)</name>
    <name type="common">White-rot fungus</name>
    <name type="synonym">Peniophora gigantea</name>
    <dbReference type="NCBI Taxonomy" id="745531"/>
    <lineage>
        <taxon>Eukaryota</taxon>
        <taxon>Fungi</taxon>
        <taxon>Dikarya</taxon>
        <taxon>Basidiomycota</taxon>
        <taxon>Agaricomycotina</taxon>
        <taxon>Agaricomycetes</taxon>
        <taxon>Polyporales</taxon>
        <taxon>Phanerochaetaceae</taxon>
        <taxon>Phlebiopsis</taxon>
    </lineage>
</organism>
<sequence length="170" mass="18547">MSVMHRQNTGRKRFPNIAWNPASVYCPHPKYDKNVGRSAKNNKTGVPAECSGREGGSSSIRKEASQKHVGRTRGGAGGSSGGGGTFHIPRISSRVHAALSSDHAHLHRRQHVELFGLRERERFLSDEPRDRGDEPLLLVEVEFAGQLVSRDPGVVAGVGFEGLESPHQRP</sequence>
<evidence type="ECO:0000313" key="3">
    <source>
        <dbReference type="Proteomes" id="UP000053257"/>
    </source>
</evidence>
<dbReference type="Proteomes" id="UP000053257">
    <property type="component" value="Unassembled WGS sequence"/>
</dbReference>
<proteinExistence type="predicted"/>
<dbReference type="HOGENOM" id="CLU_1571226_0_0_1"/>
<reference evidence="2 3" key="1">
    <citation type="journal article" date="2014" name="PLoS Genet.">
        <title>Analysis of the Phlebiopsis gigantea genome, transcriptome and secretome provides insight into its pioneer colonization strategies of wood.</title>
        <authorList>
            <person name="Hori C."/>
            <person name="Ishida T."/>
            <person name="Igarashi K."/>
            <person name="Samejima M."/>
            <person name="Suzuki H."/>
            <person name="Master E."/>
            <person name="Ferreira P."/>
            <person name="Ruiz-Duenas F.J."/>
            <person name="Held B."/>
            <person name="Canessa P."/>
            <person name="Larrondo L.F."/>
            <person name="Schmoll M."/>
            <person name="Druzhinina I.S."/>
            <person name="Kubicek C.P."/>
            <person name="Gaskell J.A."/>
            <person name="Kersten P."/>
            <person name="St John F."/>
            <person name="Glasner J."/>
            <person name="Sabat G."/>
            <person name="Splinter BonDurant S."/>
            <person name="Syed K."/>
            <person name="Yadav J."/>
            <person name="Mgbeahuruike A.C."/>
            <person name="Kovalchuk A."/>
            <person name="Asiegbu F.O."/>
            <person name="Lackner G."/>
            <person name="Hoffmeister D."/>
            <person name="Rencoret J."/>
            <person name="Gutierrez A."/>
            <person name="Sun H."/>
            <person name="Lindquist E."/>
            <person name="Barry K."/>
            <person name="Riley R."/>
            <person name="Grigoriev I.V."/>
            <person name="Henrissat B."/>
            <person name="Kues U."/>
            <person name="Berka R.M."/>
            <person name="Martinez A.T."/>
            <person name="Covert S.F."/>
            <person name="Blanchette R.A."/>
            <person name="Cullen D."/>
        </authorList>
    </citation>
    <scope>NUCLEOTIDE SEQUENCE [LARGE SCALE GENOMIC DNA]</scope>
    <source>
        <strain evidence="2 3">11061_1 CR5-6</strain>
    </source>
</reference>